<comment type="caution">
    <text evidence="1">The sequence shown here is derived from an EMBL/GenBank/DDBJ whole genome shotgun (WGS) entry which is preliminary data.</text>
</comment>
<evidence type="ECO:0000313" key="2">
    <source>
        <dbReference type="Proteomes" id="UP000245506"/>
    </source>
</evidence>
<name>A0A317CBM0_9GAMM</name>
<sequence length="69" mass="8590">MSKSIGGNEFFNDYDWDEEEIFDETEDESNKTKKKQISRRLKVKRRMDDYIEFKKAKLRARYLDYFDYD</sequence>
<dbReference type="Proteomes" id="UP000245506">
    <property type="component" value="Unassembled WGS sequence"/>
</dbReference>
<keyword evidence="2" id="KW-1185">Reference proteome</keyword>
<proteinExistence type="predicted"/>
<dbReference type="RefSeq" id="WP_109825873.1">
    <property type="nucleotide sequence ID" value="NZ_QGKL01000042.1"/>
</dbReference>
<accession>A0A317CBM0</accession>
<reference evidence="1 2" key="1">
    <citation type="submission" date="2018-05" db="EMBL/GenBank/DDBJ databases">
        <title>Leucothrix arctica sp. nov., isolated from Arctic seawater.</title>
        <authorList>
            <person name="Choi A."/>
            <person name="Baek K."/>
        </authorList>
    </citation>
    <scope>NUCLEOTIDE SEQUENCE [LARGE SCALE GENOMIC DNA]</scope>
    <source>
        <strain evidence="1 2">IMCC9719</strain>
    </source>
</reference>
<dbReference type="EMBL" id="QGKL01000042">
    <property type="protein sequence ID" value="PWQ93750.1"/>
    <property type="molecule type" value="Genomic_DNA"/>
</dbReference>
<gene>
    <name evidence="1" type="ORF">DKT75_19260</name>
</gene>
<evidence type="ECO:0000313" key="1">
    <source>
        <dbReference type="EMBL" id="PWQ93750.1"/>
    </source>
</evidence>
<protein>
    <submittedName>
        <fullName evidence="1">Uncharacterized protein</fullName>
    </submittedName>
</protein>
<dbReference type="AlphaFoldDB" id="A0A317CBM0"/>
<organism evidence="1 2">
    <name type="scientific">Leucothrix arctica</name>
    <dbReference type="NCBI Taxonomy" id="1481894"/>
    <lineage>
        <taxon>Bacteria</taxon>
        <taxon>Pseudomonadati</taxon>
        <taxon>Pseudomonadota</taxon>
        <taxon>Gammaproteobacteria</taxon>
        <taxon>Thiotrichales</taxon>
        <taxon>Thiotrichaceae</taxon>
        <taxon>Leucothrix</taxon>
    </lineage>
</organism>